<sequence>MNEYGRNTNPFMNHFIDNSFFQKEFSRSDKHTDSFIDSIAHMEKSLAKLLEAEASIITNSPQKEEKDIRKLLKAIDQMLRKIILKEIVMILLMEEKKDGKKKTCKKDHSHKKNRCKTKHCDCHCCSKRKKKTTFHFDENW</sequence>
<name>A0A9E8LS52_9BACI</name>
<keyword evidence="2" id="KW-1185">Reference proteome</keyword>
<dbReference type="EMBL" id="CP106878">
    <property type="protein sequence ID" value="WAA08599.1"/>
    <property type="molecule type" value="Genomic_DNA"/>
</dbReference>
<dbReference type="AlphaFoldDB" id="A0A9E8LS52"/>
<proteinExistence type="predicted"/>
<organism evidence="1 2">
    <name type="scientific">Fervidibacillus albus</name>
    <dbReference type="NCBI Taxonomy" id="2980026"/>
    <lineage>
        <taxon>Bacteria</taxon>
        <taxon>Bacillati</taxon>
        <taxon>Bacillota</taxon>
        <taxon>Bacilli</taxon>
        <taxon>Bacillales</taxon>
        <taxon>Bacillaceae</taxon>
        <taxon>Fervidibacillus</taxon>
    </lineage>
</organism>
<dbReference type="RefSeq" id="WP_275416377.1">
    <property type="nucleotide sequence ID" value="NZ_CP106878.1"/>
</dbReference>
<accession>A0A9E8LS52</accession>
<reference evidence="1" key="1">
    <citation type="submission" date="2022-09" db="EMBL/GenBank/DDBJ databases">
        <title>Complete Genomes of Fervidibacillus albus and Fervidibacillus halotolerans isolated from tidal flat sediments.</title>
        <authorList>
            <person name="Kwon K.K."/>
            <person name="Yang S.-H."/>
            <person name="Park M.J."/>
            <person name="Oh H.-M."/>
        </authorList>
    </citation>
    <scope>NUCLEOTIDE SEQUENCE</scope>
    <source>
        <strain evidence="1">MEBiC13591</strain>
    </source>
</reference>
<dbReference type="KEGG" id="faf:OE104_08055"/>
<gene>
    <name evidence="1" type="ORF">OE104_08055</name>
</gene>
<dbReference type="Proteomes" id="UP001164718">
    <property type="component" value="Chromosome"/>
</dbReference>
<evidence type="ECO:0000313" key="2">
    <source>
        <dbReference type="Proteomes" id="UP001164718"/>
    </source>
</evidence>
<protein>
    <submittedName>
        <fullName evidence="1">Uncharacterized protein</fullName>
    </submittedName>
</protein>
<evidence type="ECO:0000313" key="1">
    <source>
        <dbReference type="EMBL" id="WAA08599.1"/>
    </source>
</evidence>